<dbReference type="SUPFAM" id="SSF54791">
    <property type="entry name" value="Eukaryotic type KH-domain (KH-domain type I)"/>
    <property type="match status" value="5"/>
</dbReference>
<reference evidence="5" key="2">
    <citation type="submission" date="2023-05" db="EMBL/GenBank/DDBJ databases">
        <authorList>
            <person name="Schelkunov M.I."/>
        </authorList>
    </citation>
    <scope>NUCLEOTIDE SEQUENCE</scope>
    <source>
        <strain evidence="5">Hsosn_3</strain>
        <tissue evidence="5">Leaf</tissue>
    </source>
</reference>
<evidence type="ECO:0000259" key="4">
    <source>
        <dbReference type="SMART" id="SM00322"/>
    </source>
</evidence>
<dbReference type="Pfam" id="PF00013">
    <property type="entry name" value="KH_1"/>
    <property type="match status" value="5"/>
</dbReference>
<accession>A0AAD8M273</accession>
<proteinExistence type="predicted"/>
<organism evidence="5 6">
    <name type="scientific">Heracleum sosnowskyi</name>
    <dbReference type="NCBI Taxonomy" id="360622"/>
    <lineage>
        <taxon>Eukaryota</taxon>
        <taxon>Viridiplantae</taxon>
        <taxon>Streptophyta</taxon>
        <taxon>Embryophyta</taxon>
        <taxon>Tracheophyta</taxon>
        <taxon>Spermatophyta</taxon>
        <taxon>Magnoliopsida</taxon>
        <taxon>eudicotyledons</taxon>
        <taxon>Gunneridae</taxon>
        <taxon>Pentapetalae</taxon>
        <taxon>asterids</taxon>
        <taxon>campanulids</taxon>
        <taxon>Apiales</taxon>
        <taxon>Apiaceae</taxon>
        <taxon>Apioideae</taxon>
        <taxon>apioid superclade</taxon>
        <taxon>Tordylieae</taxon>
        <taxon>Tordyliinae</taxon>
        <taxon>Heracleum</taxon>
    </lineage>
</organism>
<reference evidence="5" key="1">
    <citation type="submission" date="2023-02" db="EMBL/GenBank/DDBJ databases">
        <title>Genome of toxic invasive species Heracleum sosnowskyi carries increased number of genes despite the absence of recent whole-genome duplications.</title>
        <authorList>
            <person name="Schelkunov M."/>
            <person name="Shtratnikova V."/>
            <person name="Makarenko M."/>
            <person name="Klepikova A."/>
            <person name="Omelchenko D."/>
            <person name="Novikova G."/>
            <person name="Obukhova E."/>
            <person name="Bogdanov V."/>
            <person name="Penin A."/>
            <person name="Logacheva M."/>
        </authorList>
    </citation>
    <scope>NUCLEOTIDE SEQUENCE</scope>
    <source>
        <strain evidence="5">Hsosn_3</strain>
        <tissue evidence="5">Leaf</tissue>
    </source>
</reference>
<dbReference type="EMBL" id="JAUIZM010000010">
    <property type="protein sequence ID" value="KAK1359175.1"/>
    <property type="molecule type" value="Genomic_DNA"/>
</dbReference>
<dbReference type="AlphaFoldDB" id="A0AAD8M273"/>
<dbReference type="PANTHER" id="PTHR10288">
    <property type="entry name" value="KH DOMAIN CONTAINING RNA BINDING PROTEIN"/>
    <property type="match status" value="1"/>
</dbReference>
<feature type="domain" description="K Homology" evidence="4">
    <location>
        <begin position="279"/>
        <end position="352"/>
    </location>
</feature>
<dbReference type="SMART" id="SM00322">
    <property type="entry name" value="KH"/>
    <property type="match status" value="5"/>
</dbReference>
<evidence type="ECO:0000256" key="2">
    <source>
        <dbReference type="PROSITE-ProRule" id="PRU00117"/>
    </source>
</evidence>
<evidence type="ECO:0000256" key="1">
    <source>
        <dbReference type="ARBA" id="ARBA00022737"/>
    </source>
</evidence>
<keyword evidence="6" id="KW-1185">Reference proteome</keyword>
<evidence type="ECO:0000256" key="3">
    <source>
        <dbReference type="SAM" id="MobiDB-lite"/>
    </source>
</evidence>
<feature type="domain" description="K Homology" evidence="4">
    <location>
        <begin position="37"/>
        <end position="121"/>
    </location>
</feature>
<evidence type="ECO:0000313" key="6">
    <source>
        <dbReference type="Proteomes" id="UP001237642"/>
    </source>
</evidence>
<dbReference type="InterPro" id="IPR036612">
    <property type="entry name" value="KH_dom_type_1_sf"/>
</dbReference>
<sequence>MAAAATGYSFSTFLMDLYNGGASLPRAFPPHQNLPGGHVSFRILCHASRIGGVIGKSGSVIKHLQHETSARIRVDESPAPPNSGDRVIIITASSSINRKVVFSDEEIEVSAAQEAVVRVFEKILDVAAESEGGKMEELGLVSCRLLAEQSHAGSVIGKGGKVIEKIRKDTGSKIRVLGFEKMPACACPNDEMIEIEGDFIAVKKALIAVSRRLQDSPPSGRAHEVDPQEILADGRMDVPPVRSFVPQPNSGSSFNHAPGRPYTSDADQHPNTNLRMPQQEVTFRILCSHERVGVIIGKQGMVVRALQNESGASINVASPVPDCKERLVTITATENADSQYSAAQNAVILVFNKSTDAGYSKGIDSGGKRSHVAAQVVVSSNQVGCLLGKGGAIISEMRRATGAYMRIIGGDEVPKCVSENDQVVQITGDFVSVQEALYTVTGRLRDNQFSNKVQSGTGMRNGGHRLNALTQRMGNLGLTHNLDGSPQTGAGLNSRSVSDNGKELNSVNGGVELGSGNRAVVVTNTTIEIAVPENVMGSVYGENGGNLTRLRQISGAKVIVHEPRPGTSDRIVVISGNPDETQAAQSLLQAFILSGSS</sequence>
<protein>
    <submittedName>
        <fullName evidence="5">KH domain-containing protein HEN4</fullName>
    </submittedName>
</protein>
<dbReference type="Proteomes" id="UP001237642">
    <property type="component" value="Unassembled WGS sequence"/>
</dbReference>
<keyword evidence="1" id="KW-0677">Repeat</keyword>
<keyword evidence="2" id="KW-0694">RNA-binding</keyword>
<dbReference type="Gene3D" id="3.30.1370.10">
    <property type="entry name" value="K Homology domain, type 1"/>
    <property type="match status" value="3"/>
</dbReference>
<dbReference type="Gene3D" id="3.30.310.210">
    <property type="match status" value="1"/>
</dbReference>
<evidence type="ECO:0000313" key="5">
    <source>
        <dbReference type="EMBL" id="KAK1359175.1"/>
    </source>
</evidence>
<comment type="caution">
    <text evidence="5">The sequence shown here is derived from an EMBL/GenBank/DDBJ whole genome shotgun (WGS) entry which is preliminary data.</text>
</comment>
<dbReference type="GO" id="GO:0003723">
    <property type="term" value="F:RNA binding"/>
    <property type="evidence" value="ECO:0007669"/>
    <property type="project" value="UniProtKB-UniRule"/>
</dbReference>
<dbReference type="InterPro" id="IPR004088">
    <property type="entry name" value="KH_dom_type_1"/>
</dbReference>
<dbReference type="CDD" id="cd22460">
    <property type="entry name" value="KH-I_PEPPER_rpt2_like"/>
    <property type="match status" value="2"/>
</dbReference>
<feature type="region of interest" description="Disordered" evidence="3">
    <location>
        <begin position="247"/>
        <end position="271"/>
    </location>
</feature>
<dbReference type="InterPro" id="IPR004087">
    <property type="entry name" value="KH_dom"/>
</dbReference>
<feature type="domain" description="K Homology" evidence="4">
    <location>
        <begin position="370"/>
        <end position="445"/>
    </location>
</feature>
<name>A0AAD8M273_9APIA</name>
<dbReference type="PROSITE" id="PS50084">
    <property type="entry name" value="KH_TYPE_1"/>
    <property type="match status" value="5"/>
</dbReference>
<dbReference type="CDD" id="cd22462">
    <property type="entry name" value="KH-I_HEN4_like_rpt5"/>
    <property type="match status" value="1"/>
</dbReference>
<dbReference type="CDD" id="cd22459">
    <property type="entry name" value="KH-I_PEPPER_rpt1_like"/>
    <property type="match status" value="2"/>
</dbReference>
<gene>
    <name evidence="5" type="ORF">POM88_043649</name>
</gene>
<feature type="domain" description="K Homology" evidence="4">
    <location>
        <begin position="523"/>
        <end position="593"/>
    </location>
</feature>
<feature type="domain" description="K Homology" evidence="4">
    <location>
        <begin position="139"/>
        <end position="214"/>
    </location>
</feature>